<comment type="caution">
    <text evidence="2">The sequence shown here is derived from an EMBL/GenBank/DDBJ whole genome shotgun (WGS) entry which is preliminary data.</text>
</comment>
<evidence type="ECO:0000313" key="3">
    <source>
        <dbReference type="Proteomes" id="UP001189756"/>
    </source>
</evidence>
<reference evidence="2" key="1">
    <citation type="submission" date="2023-07" db="EMBL/GenBank/DDBJ databases">
        <authorList>
            <person name="Peeters C."/>
        </authorList>
    </citation>
    <scope>NUCLEOTIDE SEQUENCE</scope>
    <source>
        <strain evidence="2">R-77560</strain>
    </source>
</reference>
<accession>A0AAD2F677</accession>
<dbReference type="EMBL" id="CATZAZ010000015">
    <property type="protein sequence ID" value="CAJ0806593.1"/>
    <property type="molecule type" value="Genomic_DNA"/>
</dbReference>
<proteinExistence type="predicted"/>
<dbReference type="Proteomes" id="UP001189756">
    <property type="component" value="Unassembled WGS sequence"/>
</dbReference>
<name>A0AAD2F677_9RALS</name>
<evidence type="ECO:0000313" key="2">
    <source>
        <dbReference type="EMBL" id="CAJ0806593.1"/>
    </source>
</evidence>
<organism evidence="2 3">
    <name type="scientific">Ralstonia thomasii</name>
    <dbReference type="NCBI Taxonomy" id="3058596"/>
    <lineage>
        <taxon>Bacteria</taxon>
        <taxon>Pseudomonadati</taxon>
        <taxon>Pseudomonadota</taxon>
        <taxon>Betaproteobacteria</taxon>
        <taxon>Burkholderiales</taxon>
        <taxon>Burkholderiaceae</taxon>
        <taxon>Ralstonia</taxon>
    </lineage>
</organism>
<dbReference type="AlphaFoldDB" id="A0AAD2F677"/>
<keyword evidence="1" id="KW-0732">Signal</keyword>
<gene>
    <name evidence="2" type="ORF">R77560_04447</name>
</gene>
<sequence>MKRILRILLLGLLLFGARAALANPTLCSPGYQDSTCVTPISHGAIPAPQCSTDAGWTTISNAVWLGAQWSQPQCNYQAPPACPAGYTQTSPPSWNGSSWSAPGCSPPVAANPQPTLTCLYDYNHNVRLAPYGNCTADGGCDGMALQVMWGGNGFQTVVFQFWPNDYTVTDTDINQALAGTGYSRGAFMAGGGGNGNASASESWQVCH</sequence>
<feature type="signal peptide" evidence="1">
    <location>
        <begin position="1"/>
        <end position="22"/>
    </location>
</feature>
<feature type="chain" id="PRO_5042245783" evidence="1">
    <location>
        <begin position="23"/>
        <end position="207"/>
    </location>
</feature>
<protein>
    <submittedName>
        <fullName evidence="2">Uncharacterized protein</fullName>
    </submittedName>
</protein>
<evidence type="ECO:0000256" key="1">
    <source>
        <dbReference type="SAM" id="SignalP"/>
    </source>
</evidence>